<dbReference type="InterPro" id="IPR011050">
    <property type="entry name" value="Pectin_lyase_fold/virulence"/>
</dbReference>
<protein>
    <recommendedName>
        <fullName evidence="4">Right handed beta helix domain-containing protein</fullName>
    </recommendedName>
</protein>
<gene>
    <name evidence="2" type="ORF">I8J32_005230</name>
</gene>
<dbReference type="AlphaFoldDB" id="A0A975ATR7"/>
<keyword evidence="3" id="KW-1185">Reference proteome</keyword>
<feature type="signal peptide" evidence="1">
    <location>
        <begin position="1"/>
        <end position="19"/>
    </location>
</feature>
<dbReference type="SUPFAM" id="SSF51126">
    <property type="entry name" value="Pectin lyase-like"/>
    <property type="match status" value="1"/>
</dbReference>
<keyword evidence="1" id="KW-0732">Signal</keyword>
<evidence type="ECO:0000313" key="2">
    <source>
        <dbReference type="EMBL" id="QSX79285.1"/>
    </source>
</evidence>
<evidence type="ECO:0000313" key="3">
    <source>
        <dbReference type="Proteomes" id="UP000639274"/>
    </source>
</evidence>
<reference evidence="2 3" key="1">
    <citation type="submission" date="2021-03" db="EMBL/GenBank/DDBJ databases">
        <title>Lysobacter sp. nov. isolated from soil of gangwondo yeongwol, south Korea.</title>
        <authorList>
            <person name="Kim K.R."/>
            <person name="Kim K.H."/>
            <person name="Jeon C.O."/>
        </authorList>
    </citation>
    <scope>NUCLEOTIDE SEQUENCE [LARGE SCALE GENOMIC DNA]</scope>
    <source>
        <strain evidence="2 3">R19</strain>
    </source>
</reference>
<evidence type="ECO:0000256" key="1">
    <source>
        <dbReference type="SAM" id="SignalP"/>
    </source>
</evidence>
<dbReference type="Proteomes" id="UP000639274">
    <property type="component" value="Chromosome"/>
</dbReference>
<organism evidence="2 3">
    <name type="scientific">Agrilutibacter solisilvae</name>
    <dbReference type="NCBI Taxonomy" id="2763317"/>
    <lineage>
        <taxon>Bacteria</taxon>
        <taxon>Pseudomonadati</taxon>
        <taxon>Pseudomonadota</taxon>
        <taxon>Gammaproteobacteria</taxon>
        <taxon>Lysobacterales</taxon>
        <taxon>Lysobacteraceae</taxon>
        <taxon>Agrilutibacter</taxon>
    </lineage>
</organism>
<sequence>MLRTILALLACAVLSPAQAAESYDNCTGTISSLPATINTQGTWCLKANLSTAINTGAAITINTNNVTIDCNDFRIGGLTAGLSTNATGILATNMLNTVVRRCGVRGFQIGIRLAGTGSSGALIEHNRLDQNTDAGIVVSGNNHQVIFNRIVDTGGRPASAQTDGILSAASHSQITDNGIIGMTVTLITGDVVGITATGNATEVARNYVSALVPGEDGDAFGIATGASVGGSIHRNQLLSYPAVIGTAIVSGPGNQCGNNSHTGWDSGVVGCTDAGGNFGN</sequence>
<dbReference type="RefSeq" id="WP_200614641.1">
    <property type="nucleotide sequence ID" value="NZ_CP071518.1"/>
</dbReference>
<dbReference type="EMBL" id="CP071518">
    <property type="protein sequence ID" value="QSX79285.1"/>
    <property type="molecule type" value="Genomic_DNA"/>
</dbReference>
<name>A0A975ATR7_9GAMM</name>
<proteinExistence type="predicted"/>
<evidence type="ECO:0008006" key="4">
    <source>
        <dbReference type="Google" id="ProtNLM"/>
    </source>
</evidence>
<dbReference type="KEGG" id="lsf:I8J32_005230"/>
<accession>A0A975ATR7</accession>
<feature type="chain" id="PRO_5037478501" description="Right handed beta helix domain-containing protein" evidence="1">
    <location>
        <begin position="20"/>
        <end position="280"/>
    </location>
</feature>